<dbReference type="Pfam" id="PF00589">
    <property type="entry name" value="Phage_integrase"/>
    <property type="match status" value="1"/>
</dbReference>
<keyword evidence="7 12" id="KW-0159">Chromosome partition</keyword>
<dbReference type="SUPFAM" id="SSF56349">
    <property type="entry name" value="DNA breaking-rejoining enzymes"/>
    <property type="match status" value="1"/>
</dbReference>
<feature type="domain" description="Core-binding (CB)" evidence="14">
    <location>
        <begin position="14"/>
        <end position="99"/>
    </location>
</feature>
<keyword evidence="9 12" id="KW-0238">DNA-binding</keyword>
<evidence type="ECO:0000256" key="8">
    <source>
        <dbReference type="ARBA" id="ARBA00022908"/>
    </source>
</evidence>
<dbReference type="OrthoDB" id="9801717at2"/>
<comment type="subunit">
    <text evidence="3 12">Forms a cyclic heterotetrameric complex composed of two molecules of XerC and two molecules of XerD, in which XerC interacts with XerD via its C-terminal region, XerD interacts with XerC via its C-terminal region and so on.</text>
</comment>
<evidence type="ECO:0000259" key="14">
    <source>
        <dbReference type="PROSITE" id="PS51900"/>
    </source>
</evidence>
<evidence type="ECO:0000256" key="9">
    <source>
        <dbReference type="ARBA" id="ARBA00023125"/>
    </source>
</evidence>
<dbReference type="InterPro" id="IPR011932">
    <property type="entry name" value="Recomb_XerD"/>
</dbReference>
<evidence type="ECO:0000256" key="5">
    <source>
        <dbReference type="ARBA" id="ARBA00022490"/>
    </source>
</evidence>
<protein>
    <recommendedName>
        <fullName evidence="4 12">Tyrosine recombinase XerD</fullName>
    </recommendedName>
</protein>
<evidence type="ECO:0000256" key="12">
    <source>
        <dbReference type="HAMAP-Rule" id="MF_01807"/>
    </source>
</evidence>
<dbReference type="GO" id="GO:0051301">
    <property type="term" value="P:cell division"/>
    <property type="evidence" value="ECO:0007669"/>
    <property type="project" value="UniProtKB-KW"/>
</dbReference>
<evidence type="ECO:0000256" key="10">
    <source>
        <dbReference type="ARBA" id="ARBA00023172"/>
    </source>
</evidence>
<dbReference type="PATRIC" id="fig|745411.4.peg.3314"/>
<comment type="subcellular location">
    <subcellularLocation>
        <location evidence="1 12">Cytoplasm</location>
    </subcellularLocation>
</comment>
<dbReference type="PROSITE" id="PS51900">
    <property type="entry name" value="CB"/>
    <property type="match status" value="1"/>
</dbReference>
<accession>K2JTK1</accession>
<dbReference type="NCBIfam" id="TIGR02225">
    <property type="entry name" value="recomb_XerD"/>
    <property type="match status" value="1"/>
</dbReference>
<dbReference type="GO" id="GO:0009037">
    <property type="term" value="F:tyrosine-based site-specific recombinase activity"/>
    <property type="evidence" value="ECO:0007669"/>
    <property type="project" value="UniProtKB-UniRule"/>
</dbReference>
<evidence type="ECO:0000256" key="3">
    <source>
        <dbReference type="ARBA" id="ARBA00011483"/>
    </source>
</evidence>
<evidence type="ECO:0000256" key="6">
    <source>
        <dbReference type="ARBA" id="ARBA00022618"/>
    </source>
</evidence>
<comment type="activity regulation">
    <text evidence="12">FtsK may regulate the catalytic switch between XerC and XerD in the heterotetrameric complex during the two steps of the recombination process.</text>
</comment>
<dbReference type="Pfam" id="PF02899">
    <property type="entry name" value="Phage_int_SAM_1"/>
    <property type="match status" value="1"/>
</dbReference>
<evidence type="ECO:0000256" key="4">
    <source>
        <dbReference type="ARBA" id="ARBA00015810"/>
    </source>
</evidence>
<organism evidence="15 16">
    <name type="scientific">Gallaecimonas xiamenensis 3-C-1</name>
    <dbReference type="NCBI Taxonomy" id="745411"/>
    <lineage>
        <taxon>Bacteria</taxon>
        <taxon>Pseudomonadati</taxon>
        <taxon>Pseudomonadota</taxon>
        <taxon>Gammaproteobacteria</taxon>
        <taxon>Enterobacterales</taxon>
        <taxon>Gallaecimonadaceae</taxon>
        <taxon>Gallaecimonas</taxon>
    </lineage>
</organism>
<name>K2JTK1_9GAMM</name>
<keyword evidence="6 12" id="KW-0132">Cell division</keyword>
<comment type="caution">
    <text evidence="15">The sequence shown here is derived from an EMBL/GenBank/DDBJ whole genome shotgun (WGS) entry which is preliminary data.</text>
</comment>
<keyword evidence="11 12" id="KW-0131">Cell cycle</keyword>
<feature type="active site" evidence="12">
    <location>
        <position position="279"/>
    </location>
</feature>
<dbReference type="InterPro" id="IPR044068">
    <property type="entry name" value="CB"/>
</dbReference>
<evidence type="ECO:0000259" key="13">
    <source>
        <dbReference type="PROSITE" id="PS51898"/>
    </source>
</evidence>
<dbReference type="HAMAP" id="MF_01808">
    <property type="entry name" value="Recomb_XerC_XerD"/>
    <property type="match status" value="1"/>
</dbReference>
<dbReference type="InterPro" id="IPR023009">
    <property type="entry name" value="Tyrosine_recombinase_XerC/XerD"/>
</dbReference>
<dbReference type="STRING" id="745411.B3C1_16827"/>
<evidence type="ECO:0000256" key="11">
    <source>
        <dbReference type="ARBA" id="ARBA00023306"/>
    </source>
</evidence>
<dbReference type="InterPro" id="IPR002104">
    <property type="entry name" value="Integrase_catalytic"/>
</dbReference>
<keyword evidence="10 12" id="KW-0233">DNA recombination</keyword>
<dbReference type="PROSITE" id="PS51898">
    <property type="entry name" value="TYR_RECOMBINASE"/>
    <property type="match status" value="1"/>
</dbReference>
<comment type="function">
    <text evidence="12">Site-specific tyrosine recombinase, which acts by catalyzing the cutting and rejoining of the recombining DNA molecules. Binds cooperatively to specific DNA consensus sequences that are separated from XerC binding sites by a short central region, forming the heterotetrameric XerC-XerD complex that recombines DNA substrates. The complex is essential to convert dimers of the bacterial chromosome into monomers to permit their segregation at cell division. It also contributes to the segregational stability of plasmids. In the complex XerD specifically exchanges the bottom DNA strands.</text>
</comment>
<dbReference type="eggNOG" id="COG4974">
    <property type="taxonomic scope" value="Bacteria"/>
</dbReference>
<reference evidence="15 16" key="1">
    <citation type="journal article" date="2012" name="J. Bacteriol.">
        <title>Genome Sequence of Gallaecimonas xiamenensis Type Strain 3-C-1.</title>
        <authorList>
            <person name="Lai Q."/>
            <person name="Wang L."/>
            <person name="Wang W."/>
            <person name="Shao Z."/>
        </authorList>
    </citation>
    <scope>NUCLEOTIDE SEQUENCE [LARGE SCALE GENOMIC DNA]</scope>
    <source>
        <strain evidence="15 16">3-C-1</strain>
    </source>
</reference>
<feature type="active site" evidence="12">
    <location>
        <position position="256"/>
    </location>
</feature>
<evidence type="ECO:0000256" key="1">
    <source>
        <dbReference type="ARBA" id="ARBA00004496"/>
    </source>
</evidence>
<feature type="active site" description="O-(3'-phospho-DNA)-tyrosine intermediate" evidence="12">
    <location>
        <position position="288"/>
    </location>
</feature>
<keyword evidence="16" id="KW-1185">Reference proteome</keyword>
<dbReference type="GO" id="GO:0005737">
    <property type="term" value="C:cytoplasm"/>
    <property type="evidence" value="ECO:0007669"/>
    <property type="project" value="UniProtKB-SubCell"/>
</dbReference>
<feature type="active site" evidence="12">
    <location>
        <position position="160"/>
    </location>
</feature>
<evidence type="ECO:0000256" key="7">
    <source>
        <dbReference type="ARBA" id="ARBA00022829"/>
    </source>
</evidence>
<evidence type="ECO:0000313" key="16">
    <source>
        <dbReference type="Proteomes" id="UP000006755"/>
    </source>
</evidence>
<dbReference type="InterPro" id="IPR011010">
    <property type="entry name" value="DNA_brk_join_enz"/>
</dbReference>
<dbReference type="GO" id="GO:0006313">
    <property type="term" value="P:DNA transposition"/>
    <property type="evidence" value="ECO:0007669"/>
    <property type="project" value="UniProtKB-UniRule"/>
</dbReference>
<dbReference type="SUPFAM" id="SSF47823">
    <property type="entry name" value="lambda integrase-like, N-terminal domain"/>
    <property type="match status" value="1"/>
</dbReference>
<dbReference type="PANTHER" id="PTHR30349:SF90">
    <property type="entry name" value="TYROSINE RECOMBINASE XERD"/>
    <property type="match status" value="1"/>
</dbReference>
<dbReference type="PANTHER" id="PTHR30349">
    <property type="entry name" value="PHAGE INTEGRASE-RELATED"/>
    <property type="match status" value="1"/>
</dbReference>
<feature type="domain" description="Tyr recombinase" evidence="13">
    <location>
        <begin position="120"/>
        <end position="301"/>
    </location>
</feature>
<comment type="similarity">
    <text evidence="2 12">Belongs to the 'phage' integrase family. XerD subfamily.</text>
</comment>
<feature type="active site" evidence="12">
    <location>
        <position position="253"/>
    </location>
</feature>
<dbReference type="EMBL" id="AMRI01000030">
    <property type="protein sequence ID" value="EKE68495.1"/>
    <property type="molecule type" value="Genomic_DNA"/>
</dbReference>
<dbReference type="InterPro" id="IPR010998">
    <property type="entry name" value="Integrase_recombinase_N"/>
</dbReference>
<dbReference type="InterPro" id="IPR013762">
    <property type="entry name" value="Integrase-like_cat_sf"/>
</dbReference>
<evidence type="ECO:0000313" key="15">
    <source>
        <dbReference type="EMBL" id="EKE68495.1"/>
    </source>
</evidence>
<keyword evidence="5 12" id="KW-0963">Cytoplasm</keyword>
<dbReference type="InterPro" id="IPR004107">
    <property type="entry name" value="Integrase_SAM-like_N"/>
</dbReference>
<keyword evidence="8 12" id="KW-0229">DNA integration</keyword>
<dbReference type="InterPro" id="IPR050090">
    <property type="entry name" value="Tyrosine_recombinase_XerCD"/>
</dbReference>
<dbReference type="Gene3D" id="1.10.150.130">
    <property type="match status" value="1"/>
</dbReference>
<dbReference type="HAMAP" id="MF_01807">
    <property type="entry name" value="Recomb_XerD"/>
    <property type="match status" value="1"/>
</dbReference>
<dbReference type="GO" id="GO:0003677">
    <property type="term" value="F:DNA binding"/>
    <property type="evidence" value="ECO:0007669"/>
    <property type="project" value="UniProtKB-UniRule"/>
</dbReference>
<evidence type="ECO:0000256" key="2">
    <source>
        <dbReference type="ARBA" id="ARBA00010450"/>
    </source>
</evidence>
<dbReference type="Gene3D" id="1.10.443.10">
    <property type="entry name" value="Intergrase catalytic core"/>
    <property type="match status" value="1"/>
</dbReference>
<dbReference type="AlphaFoldDB" id="K2JTK1"/>
<feature type="active site" evidence="12">
    <location>
        <position position="184"/>
    </location>
</feature>
<sequence>MTKTGRAKNGGSIAKSAAPYQPFLDHLLLVERLSARTVESYGRDLAALSGWAGEQSLALADLGTDDLRAHLDWRMSAGYKASSTARLLTAAKRYYGYLLNEKQRSDDPTAPLLRPRLSRPLPKSLSEADVDVLLGAPNLEDPLGLRDKAMLELLYAAGLRISELVGLTRDCVNLRQGLVRVTGKGDKERIVPMGEEALHWLDQYLKYGRPALISDGDVLFPSQRGQQMTRQTFWHRIKRYALETGLSSELSPHTLRHAFATHLVNHGADLRVVQMLLGHADLSTTQIYTHVARERLKQFHGKHHPRG</sequence>
<dbReference type="CDD" id="cd00798">
    <property type="entry name" value="INT_XerDC_C"/>
    <property type="match status" value="1"/>
</dbReference>
<proteinExistence type="inferred from homology"/>
<gene>
    <name evidence="12 15" type="primary">xerD</name>
    <name evidence="15" type="ORF">B3C1_16827</name>
</gene>
<dbReference type="NCBIfam" id="NF001399">
    <property type="entry name" value="PRK00283.1"/>
    <property type="match status" value="1"/>
</dbReference>
<dbReference type="Proteomes" id="UP000006755">
    <property type="component" value="Unassembled WGS sequence"/>
</dbReference>
<dbReference type="GO" id="GO:0007059">
    <property type="term" value="P:chromosome segregation"/>
    <property type="evidence" value="ECO:0007669"/>
    <property type="project" value="UniProtKB-UniRule"/>
</dbReference>